<feature type="modified residue" description="Phosphohistidine" evidence="1">
    <location>
        <position position="60"/>
    </location>
</feature>
<keyword evidence="1" id="KW-0597">Phosphoprotein</keyword>
<reference evidence="3" key="1">
    <citation type="submission" date="2020-08" db="EMBL/GenBank/DDBJ databases">
        <title>Genome public.</title>
        <authorList>
            <person name="Liu C."/>
            <person name="Sun Q."/>
        </authorList>
    </citation>
    <scope>NUCLEOTIDE SEQUENCE</scope>
    <source>
        <strain evidence="3">NSJ-32</strain>
    </source>
</reference>
<dbReference type="Pfam" id="PF01627">
    <property type="entry name" value="Hpt"/>
    <property type="match status" value="1"/>
</dbReference>
<accession>A0A926DWZ7</accession>
<dbReference type="InterPro" id="IPR036641">
    <property type="entry name" value="HPT_dom_sf"/>
</dbReference>
<evidence type="ECO:0000259" key="2">
    <source>
        <dbReference type="PROSITE" id="PS50894"/>
    </source>
</evidence>
<dbReference type="RefSeq" id="WP_177716929.1">
    <property type="nucleotide sequence ID" value="NZ_JACRSQ010000050.1"/>
</dbReference>
<dbReference type="GO" id="GO:0000160">
    <property type="term" value="P:phosphorelay signal transduction system"/>
    <property type="evidence" value="ECO:0007669"/>
    <property type="project" value="InterPro"/>
</dbReference>
<keyword evidence="4" id="KW-1185">Reference proteome</keyword>
<name>A0A926DWZ7_9FIRM</name>
<protein>
    <submittedName>
        <fullName evidence="3">Hpt domain-containing protein</fullName>
    </submittedName>
</protein>
<gene>
    <name evidence="3" type="ORF">H8730_16565</name>
</gene>
<sequence length="123" mass="13957">MTLKACYEAIGGDYEGVVSRLVTEARVNKFLTMFLHDTNYQTLCDSMEERKAEEAFRAAHTLKGVCLSLGFTRLGESSHNLTEALRLRKFDENADKYFDDVRRDYGETISAIRSMQAENTGTN</sequence>
<proteinExistence type="predicted"/>
<feature type="domain" description="HPt" evidence="2">
    <location>
        <begin position="19"/>
        <end position="119"/>
    </location>
</feature>
<evidence type="ECO:0000256" key="1">
    <source>
        <dbReference type="PROSITE-ProRule" id="PRU00110"/>
    </source>
</evidence>
<dbReference type="CDD" id="cd00088">
    <property type="entry name" value="HPT"/>
    <property type="match status" value="1"/>
</dbReference>
<evidence type="ECO:0000313" key="3">
    <source>
        <dbReference type="EMBL" id="MBC8545152.1"/>
    </source>
</evidence>
<dbReference type="Gene3D" id="1.20.120.160">
    <property type="entry name" value="HPT domain"/>
    <property type="match status" value="1"/>
</dbReference>
<dbReference type="SUPFAM" id="SSF47226">
    <property type="entry name" value="Histidine-containing phosphotransfer domain, HPT domain"/>
    <property type="match status" value="1"/>
</dbReference>
<dbReference type="EMBL" id="JACRSQ010000050">
    <property type="protein sequence ID" value="MBC8545152.1"/>
    <property type="molecule type" value="Genomic_DNA"/>
</dbReference>
<organism evidence="3 4">
    <name type="scientific">Bianquea renquensis</name>
    <dbReference type="NCBI Taxonomy" id="2763661"/>
    <lineage>
        <taxon>Bacteria</taxon>
        <taxon>Bacillati</taxon>
        <taxon>Bacillota</taxon>
        <taxon>Clostridia</taxon>
        <taxon>Eubacteriales</taxon>
        <taxon>Bianqueaceae</taxon>
        <taxon>Bianquea</taxon>
    </lineage>
</organism>
<comment type="caution">
    <text evidence="3">The sequence shown here is derived from an EMBL/GenBank/DDBJ whole genome shotgun (WGS) entry which is preliminary data.</text>
</comment>
<dbReference type="AlphaFoldDB" id="A0A926DWZ7"/>
<dbReference type="Proteomes" id="UP000657006">
    <property type="component" value="Unassembled WGS sequence"/>
</dbReference>
<evidence type="ECO:0000313" key="4">
    <source>
        <dbReference type="Proteomes" id="UP000657006"/>
    </source>
</evidence>
<dbReference type="PROSITE" id="PS50894">
    <property type="entry name" value="HPT"/>
    <property type="match status" value="1"/>
</dbReference>
<dbReference type="InterPro" id="IPR008207">
    <property type="entry name" value="Sig_transdc_His_kin_Hpt_dom"/>
</dbReference>